<dbReference type="OrthoDB" id="786726at2759"/>
<sequence>MYSTCLCCDVTDQILRITALVKVLWQRHGVEEATWEPEVAMRNQYPNLFSVALIDPGLTHSDVCMKMVASKSLPVEFTKFVIKVSNPLGKHVLVDRVCKNCPLMIRGHCFSVDLILLPFDEFDVILDMDWLTLHDAVVNCIRKIIELKYENGEIHRIDSDESA</sequence>
<name>A0A5B6WTY1_9ROSI</name>
<dbReference type="Pfam" id="PF08284">
    <property type="entry name" value="RVP_2"/>
    <property type="match status" value="1"/>
</dbReference>
<organism evidence="1 2">
    <name type="scientific">Gossypium australe</name>
    <dbReference type="NCBI Taxonomy" id="47621"/>
    <lineage>
        <taxon>Eukaryota</taxon>
        <taxon>Viridiplantae</taxon>
        <taxon>Streptophyta</taxon>
        <taxon>Embryophyta</taxon>
        <taxon>Tracheophyta</taxon>
        <taxon>Spermatophyta</taxon>
        <taxon>Magnoliopsida</taxon>
        <taxon>eudicotyledons</taxon>
        <taxon>Gunneridae</taxon>
        <taxon>Pentapetalae</taxon>
        <taxon>rosids</taxon>
        <taxon>malvids</taxon>
        <taxon>Malvales</taxon>
        <taxon>Malvaceae</taxon>
        <taxon>Malvoideae</taxon>
        <taxon>Gossypium</taxon>
    </lineage>
</organism>
<accession>A0A5B6WTY1</accession>
<dbReference type="InterPro" id="IPR032567">
    <property type="entry name" value="RTL1-rel"/>
</dbReference>
<dbReference type="CDD" id="cd00303">
    <property type="entry name" value="retropepsin_like"/>
    <property type="match status" value="1"/>
</dbReference>
<proteinExistence type="predicted"/>
<evidence type="ECO:0000313" key="1">
    <source>
        <dbReference type="EMBL" id="KAA3484297.1"/>
    </source>
</evidence>
<comment type="caution">
    <text evidence="1">The sequence shown here is derived from an EMBL/GenBank/DDBJ whole genome shotgun (WGS) entry which is preliminary data.</text>
</comment>
<gene>
    <name evidence="1" type="ORF">EPI10_006389</name>
</gene>
<reference evidence="2" key="1">
    <citation type="journal article" date="2019" name="Plant Biotechnol. J.">
        <title>Genome sequencing of the Australian wild diploid species Gossypium australe highlights disease resistance and delayed gland morphogenesis.</title>
        <authorList>
            <person name="Cai Y."/>
            <person name="Cai X."/>
            <person name="Wang Q."/>
            <person name="Wang P."/>
            <person name="Zhang Y."/>
            <person name="Cai C."/>
            <person name="Xu Y."/>
            <person name="Wang K."/>
            <person name="Zhou Z."/>
            <person name="Wang C."/>
            <person name="Geng S."/>
            <person name="Li B."/>
            <person name="Dong Q."/>
            <person name="Hou Y."/>
            <person name="Wang H."/>
            <person name="Ai P."/>
            <person name="Liu Z."/>
            <person name="Yi F."/>
            <person name="Sun M."/>
            <person name="An G."/>
            <person name="Cheng J."/>
            <person name="Zhang Y."/>
            <person name="Shi Q."/>
            <person name="Xie Y."/>
            <person name="Shi X."/>
            <person name="Chang Y."/>
            <person name="Huang F."/>
            <person name="Chen Y."/>
            <person name="Hong S."/>
            <person name="Mi L."/>
            <person name="Sun Q."/>
            <person name="Zhang L."/>
            <person name="Zhou B."/>
            <person name="Peng R."/>
            <person name="Zhang X."/>
            <person name="Liu F."/>
        </authorList>
    </citation>
    <scope>NUCLEOTIDE SEQUENCE [LARGE SCALE GENOMIC DNA]</scope>
    <source>
        <strain evidence="2">cv. PA1801</strain>
    </source>
</reference>
<dbReference type="AlphaFoldDB" id="A0A5B6WTY1"/>
<protein>
    <submittedName>
        <fullName evidence="1">Zf-CCHC domain-containing protein/RVP_2 domain-containing protein</fullName>
    </submittedName>
</protein>
<dbReference type="Gene3D" id="2.40.70.10">
    <property type="entry name" value="Acid Proteases"/>
    <property type="match status" value="1"/>
</dbReference>
<evidence type="ECO:0000313" key="2">
    <source>
        <dbReference type="Proteomes" id="UP000325315"/>
    </source>
</evidence>
<keyword evidence="2" id="KW-1185">Reference proteome</keyword>
<dbReference type="EMBL" id="SMMG02000002">
    <property type="protein sequence ID" value="KAA3484297.1"/>
    <property type="molecule type" value="Genomic_DNA"/>
</dbReference>
<dbReference type="InterPro" id="IPR021109">
    <property type="entry name" value="Peptidase_aspartic_dom_sf"/>
</dbReference>
<dbReference type="Proteomes" id="UP000325315">
    <property type="component" value="Unassembled WGS sequence"/>
</dbReference>
<dbReference type="PANTHER" id="PTHR15503:SF45">
    <property type="entry name" value="RNA-DIRECTED DNA POLYMERASE HOMOLOG"/>
    <property type="match status" value="1"/>
</dbReference>
<dbReference type="PANTHER" id="PTHR15503">
    <property type="entry name" value="LDOC1 RELATED"/>
    <property type="match status" value="1"/>
</dbReference>